<dbReference type="Proteomes" id="UP000683246">
    <property type="component" value="Chromosome"/>
</dbReference>
<dbReference type="RefSeq" id="WP_212695822.1">
    <property type="nucleotide sequence ID" value="NZ_CP058649.1"/>
</dbReference>
<dbReference type="KEGG" id="vpy:HZI73_23735"/>
<reference evidence="2" key="1">
    <citation type="submission" date="2020-07" db="EMBL/GenBank/DDBJ databases">
        <title>Vallitalea pronyensis genome.</title>
        <authorList>
            <person name="Postec A."/>
        </authorList>
    </citation>
    <scope>NUCLEOTIDE SEQUENCE</scope>
    <source>
        <strain evidence="2">FatNI3</strain>
    </source>
</reference>
<evidence type="ECO:0000313" key="2">
    <source>
        <dbReference type="EMBL" id="QUI25122.1"/>
    </source>
</evidence>
<name>A0A8J8SJ49_9FIRM</name>
<dbReference type="SUPFAM" id="SSF55326">
    <property type="entry name" value="PurM N-terminal domain-like"/>
    <property type="match status" value="1"/>
</dbReference>
<protein>
    <submittedName>
        <fullName evidence="2">Selenophosphate synthase</fullName>
    </submittedName>
</protein>
<sequence length="250" mass="26800">MIKKFRDITMIEIDDQHMLTVACDSCGGIGNKAHDLVQVSPYITGYYTACVALAETIALGSWPITVVNTLSVEMNDTGKTILDGIGDALDEIGIDRETMLTGSTEENIPVTVTGMGITVIGKLNSSFTYPRAKPGNIAVVVGLPKVGDDVVNDQGEIMNLPTMVKLRKTDFIQDILPVGSKGIGYEALEMARTGGLTFCPKEQLAMDMEQSAGPATCAVVALDGQYLDTLIEQVDLPVHVIGQFIKQNTM</sequence>
<dbReference type="EMBL" id="CP058649">
    <property type="protein sequence ID" value="QUI25122.1"/>
    <property type="molecule type" value="Genomic_DNA"/>
</dbReference>
<dbReference type="InterPro" id="IPR016188">
    <property type="entry name" value="PurM-like_N"/>
</dbReference>
<gene>
    <name evidence="2" type="ORF">HZI73_23735</name>
</gene>
<dbReference type="Gene3D" id="3.30.1330.10">
    <property type="entry name" value="PurM-like, N-terminal domain"/>
    <property type="match status" value="1"/>
</dbReference>
<feature type="domain" description="PurM-like N-terminal" evidence="1">
    <location>
        <begin position="9"/>
        <end position="117"/>
    </location>
</feature>
<keyword evidence="3" id="KW-1185">Reference proteome</keyword>
<dbReference type="InterPro" id="IPR036921">
    <property type="entry name" value="PurM-like_N_sf"/>
</dbReference>
<dbReference type="AlphaFoldDB" id="A0A8J8SJ49"/>
<organism evidence="2 3">
    <name type="scientific">Vallitalea pronyensis</name>
    <dbReference type="NCBI Taxonomy" id="1348613"/>
    <lineage>
        <taxon>Bacteria</taxon>
        <taxon>Bacillati</taxon>
        <taxon>Bacillota</taxon>
        <taxon>Clostridia</taxon>
        <taxon>Lachnospirales</taxon>
        <taxon>Vallitaleaceae</taxon>
        <taxon>Vallitalea</taxon>
    </lineage>
</organism>
<evidence type="ECO:0000313" key="3">
    <source>
        <dbReference type="Proteomes" id="UP000683246"/>
    </source>
</evidence>
<evidence type="ECO:0000259" key="1">
    <source>
        <dbReference type="Pfam" id="PF00586"/>
    </source>
</evidence>
<proteinExistence type="predicted"/>
<accession>A0A8J8SJ49</accession>
<dbReference type="Pfam" id="PF00586">
    <property type="entry name" value="AIRS"/>
    <property type="match status" value="1"/>
</dbReference>